<accession>A0A9X9XI19</accession>
<name>A0A9X9XI19_9PROT</name>
<organism evidence="2 3">
    <name type="scientific">Neoroseomonas eburnea</name>
    <dbReference type="NCBI Taxonomy" id="1346889"/>
    <lineage>
        <taxon>Bacteria</taxon>
        <taxon>Pseudomonadati</taxon>
        <taxon>Pseudomonadota</taxon>
        <taxon>Alphaproteobacteria</taxon>
        <taxon>Acetobacterales</taxon>
        <taxon>Acetobacteraceae</taxon>
        <taxon>Neoroseomonas</taxon>
    </lineage>
</organism>
<reference evidence="2" key="1">
    <citation type="submission" date="2020-01" db="EMBL/GenBank/DDBJ databases">
        <authorList>
            <person name="Rat A."/>
        </authorList>
    </citation>
    <scope>NUCLEOTIDE SEQUENCE</scope>
    <source>
        <strain evidence="2">LMG 31228</strain>
    </source>
</reference>
<comment type="caution">
    <text evidence="2">The sequence shown here is derived from an EMBL/GenBank/DDBJ whole genome shotgun (WGS) entry which is preliminary data.</text>
</comment>
<dbReference type="InterPro" id="IPR014976">
    <property type="entry name" value="AbpA_HamA_C"/>
</dbReference>
<evidence type="ECO:0000313" key="3">
    <source>
        <dbReference type="Proteomes" id="UP001138709"/>
    </source>
</evidence>
<keyword evidence="3" id="KW-1185">Reference proteome</keyword>
<evidence type="ECO:0000259" key="1">
    <source>
        <dbReference type="Pfam" id="PF08878"/>
    </source>
</evidence>
<evidence type="ECO:0000313" key="2">
    <source>
        <dbReference type="EMBL" id="MBR0683355.1"/>
    </source>
</evidence>
<dbReference type="EMBL" id="JAAEDL010000031">
    <property type="protein sequence ID" value="MBR0683355.1"/>
    <property type="molecule type" value="Genomic_DNA"/>
</dbReference>
<reference evidence="2" key="2">
    <citation type="journal article" date="2021" name="Syst. Appl. Microbiol.">
        <title>Roseomonas hellenica sp. nov., isolated from roots of wild-growing Alkanna tinctoria.</title>
        <authorList>
            <person name="Rat A."/>
            <person name="Naranjo H.D."/>
            <person name="Lebbe L."/>
            <person name="Cnockaert M."/>
            <person name="Krigas N."/>
            <person name="Grigoriadou K."/>
            <person name="Maloupa E."/>
            <person name="Willems A."/>
        </authorList>
    </citation>
    <scope>NUCLEOTIDE SEQUENCE</scope>
    <source>
        <strain evidence="2">LMG 31228</strain>
    </source>
</reference>
<dbReference type="Proteomes" id="UP001138709">
    <property type="component" value="Unassembled WGS sequence"/>
</dbReference>
<feature type="domain" description="Anti-bacteriophage protein A/HamA C-terminal" evidence="1">
    <location>
        <begin position="90"/>
        <end position="370"/>
    </location>
</feature>
<protein>
    <submittedName>
        <fullName evidence="2">DUF1837 domain-containing protein</fullName>
    </submittedName>
</protein>
<gene>
    <name evidence="2" type="ORF">GXW74_22910</name>
</gene>
<proteinExistence type="predicted"/>
<dbReference type="AlphaFoldDB" id="A0A9X9XI19"/>
<dbReference type="Pfam" id="PF08878">
    <property type="entry name" value="HamA"/>
    <property type="match status" value="1"/>
</dbReference>
<sequence>MLKMAPRLPELRRWLSRIQPLTTDTRHLAVVPASNSLEADVERRDSMDDSGDSAGTIDLDNFVSSLATGHDDLGPRLRTIVNRSSSGRSDVSVHAHYVAFRGGRPTVEDFVDILVTKLVGFCLPRRELRKAQERWVGMPAAKVMEDAVRLHRRAVDLFKKANRETNRNGEFGEVITYLLIESVLRAPQLVAKMSLKTNSQMPVHGSDGIHFRLEDSAGALRLLWGESKCYQSVGDAIMKAAESVAENVENDKMAHELFLIEQHADLDGFPEELSAAILDFLDPYNEKSNQRLDTSVMLIAFDFDAFAKLEGVAPDKMEAVFAEHLENALPDLKARIDAALEKHAVPVHDLHVFFLPVPSVAAMRERFQTQIGWTA</sequence>